<keyword evidence="3" id="KW-0496">Mitochondrion</keyword>
<geneLocation type="mitochondrion" evidence="3"/>
<organism evidence="3 4">
    <name type="scientific">Plasmodiophora brassicae</name>
    <name type="common">Clubroot disease agent</name>
    <dbReference type="NCBI Taxonomy" id="37360"/>
    <lineage>
        <taxon>Eukaryota</taxon>
        <taxon>Sar</taxon>
        <taxon>Rhizaria</taxon>
        <taxon>Endomyxa</taxon>
        <taxon>Phytomyxea</taxon>
        <taxon>Plasmodiophorida</taxon>
        <taxon>Plasmodiophoridae</taxon>
        <taxon>Plasmodiophora</taxon>
    </lineage>
</organism>
<feature type="transmembrane region" description="Helical" evidence="1">
    <location>
        <begin position="751"/>
        <end position="779"/>
    </location>
</feature>
<feature type="transmembrane region" description="Helical" evidence="1">
    <location>
        <begin position="898"/>
        <end position="925"/>
    </location>
</feature>
<reference evidence="3 4" key="1">
    <citation type="submission" date="2018-03" db="EMBL/GenBank/DDBJ databases">
        <authorList>
            <person name="Fogelqvist J."/>
        </authorList>
    </citation>
    <scope>NUCLEOTIDE SEQUENCE [LARGE SCALE GENOMIC DNA]</scope>
</reference>
<evidence type="ECO:0000313" key="4">
    <source>
        <dbReference type="Proteomes" id="UP000290189"/>
    </source>
</evidence>
<feature type="transmembrane region" description="Helical" evidence="1">
    <location>
        <begin position="183"/>
        <end position="209"/>
    </location>
</feature>
<dbReference type="Proteomes" id="UP000290189">
    <property type="component" value="Unassembled WGS sequence"/>
</dbReference>
<feature type="transmembrane region" description="Helical" evidence="1">
    <location>
        <begin position="1037"/>
        <end position="1055"/>
    </location>
</feature>
<protein>
    <recommendedName>
        <fullName evidence="5">TRP C-terminal domain-containing protein</fullName>
    </recommendedName>
</protein>
<keyword evidence="1" id="KW-0472">Membrane</keyword>
<feature type="signal peptide" evidence="2">
    <location>
        <begin position="1"/>
        <end position="20"/>
    </location>
</feature>
<dbReference type="AlphaFoldDB" id="A0A3P3Y748"/>
<feature type="transmembrane region" description="Helical" evidence="1">
    <location>
        <begin position="323"/>
        <end position="349"/>
    </location>
</feature>
<feature type="transmembrane region" description="Helical" evidence="1">
    <location>
        <begin position="961"/>
        <end position="983"/>
    </location>
</feature>
<dbReference type="EMBL" id="OVEO01000005">
    <property type="protein sequence ID" value="SPQ95967.1"/>
    <property type="molecule type" value="Genomic_DNA"/>
</dbReference>
<sequence length="1126" mass="122277">MALLAVVLAGLILRCTRVDCSFAFPSTSSGSGALAGLDLYAPPVTSFLGPQPGDPGGTARSGPVVLFNGDMCRPTTLDVPGGVVFVSADAFSNAGCPFETRYLAMYASGAVAVILPVVDVVPSVDLYSNDGTRGAHNTRHLPMLFLQIGPSSDLYSALVAEAPGKNVTVYPDVNVWQATFTSWYYQLFVRVLPSLVLIASGVTALVYCVSHARVICDNYDDSRIAMEPRSLTSRVAFARRSLRLPHAVLVVEVVTATLSGIVLAVGGYYSTPNLPLPVVEYFITLLSGWSFTSSLLSSSVWIRHLSRVVDSNALLTRVLRGDHPAVFVALAVFPVALDTAVSIMFSAYINAPIVTTITSGIVFLLQLTVSLHVLWGVFRYYWTVRRTTNAVGGAKDMDTFLVRLSRCALGMSLSMILFWDMCKPTTLHVPGSVLIVSVDAVSNAGCTFETRYLTMYATGAVATLCPVVDVFPSVDLYSNDGSQGARTRQLPMLFLQIGPSSDLYSTLINDAAGLNVTVYPDVNVWQVALASWYYQLFIRALPSVVMIASGVTATVYFVLHMRIIDEEYEGAVALERRSLSRWIVFARRYVGLPHAILTIEMITTTLTGIVLAIDGHFSTPNLPYPVVQYFITVLSGWSFLSSLLSASVWVRHLSRVVESKTLLSRVLIGDHPVVFAMLAIIPVAIDTVVSVMFSVNYDAPAVTTIASGILFLLQLTVGLHVLNGVVRYFWTIRETTRALGTARGMDAVLMRLGRCAFGMSLSMILVCTGTALMAVSPTFLYSPPGDMCIPAAMHCSGCVILATTDAILGAACSFEAQYLTMYATGAAAVILPYIDEVPSVDMNNNDGSRGARTRHLPMLFLRFGPSHDLYNTLITVGPGQNATVSPDVNVWEATFATWYYQLLLQILPSAVLIASGVTATVYFALHIRVMDGEYRRNVPEVRRSVMRWANYIRKSMGLPHAVLAIDLITDTMCGVVLGIAGYVNTPNVAYPFDAYFVTLLSGWSLASSILASAVWIRHLSKIIESKALLTRILRGDYPIVFFLLVTVPIALDTWFNAIISTYHNAPLLGALAGAVIFLLQSWEIVDEDEHVTDAVGDRYVRWVQARGHPDDAGSAIARSICQQQHA</sequence>
<evidence type="ECO:0000313" key="3">
    <source>
        <dbReference type="EMBL" id="SPQ95967.1"/>
    </source>
</evidence>
<evidence type="ECO:0000256" key="2">
    <source>
        <dbReference type="SAM" id="SignalP"/>
    </source>
</evidence>
<evidence type="ECO:0008006" key="5">
    <source>
        <dbReference type="Google" id="ProtNLM"/>
    </source>
</evidence>
<feature type="transmembrane region" description="Helical" evidence="1">
    <location>
        <begin position="662"/>
        <end position="685"/>
    </location>
</feature>
<feature type="transmembrane region" description="Helical" evidence="1">
    <location>
        <begin position="818"/>
        <end position="834"/>
    </location>
</feature>
<proteinExistence type="predicted"/>
<feature type="transmembrane region" description="Helical" evidence="1">
    <location>
        <begin position="536"/>
        <end position="559"/>
    </location>
</feature>
<name>A0A3P3Y748_PLABS</name>
<feature type="transmembrane region" description="Helical" evidence="1">
    <location>
        <begin position="281"/>
        <end position="302"/>
    </location>
</feature>
<feature type="transmembrane region" description="Helical" evidence="1">
    <location>
        <begin position="595"/>
        <end position="617"/>
    </location>
</feature>
<accession>A0A3P3Y748</accession>
<keyword evidence="2" id="KW-0732">Signal</keyword>
<feature type="transmembrane region" description="Helical" evidence="1">
    <location>
        <begin position="995"/>
        <end position="1016"/>
    </location>
</feature>
<keyword evidence="1" id="KW-1133">Transmembrane helix</keyword>
<evidence type="ECO:0000256" key="1">
    <source>
        <dbReference type="SAM" id="Phobius"/>
    </source>
</evidence>
<feature type="transmembrane region" description="Helical" evidence="1">
    <location>
        <begin position="791"/>
        <end position="811"/>
    </location>
</feature>
<feature type="transmembrane region" description="Helical" evidence="1">
    <location>
        <begin position="629"/>
        <end position="650"/>
    </location>
</feature>
<gene>
    <name evidence="3" type="ORF">PLBR_LOCUS3182</name>
</gene>
<feature type="transmembrane region" description="Helical" evidence="1">
    <location>
        <begin position="247"/>
        <end position="269"/>
    </location>
</feature>
<feature type="transmembrane region" description="Helical" evidence="1">
    <location>
        <begin position="705"/>
        <end position="730"/>
    </location>
</feature>
<keyword evidence="1" id="KW-0812">Transmembrane</keyword>
<feature type="chain" id="PRO_5018275455" description="TRP C-terminal domain-containing protein" evidence="2">
    <location>
        <begin position="21"/>
        <end position="1126"/>
    </location>
</feature>
<feature type="transmembrane region" description="Helical" evidence="1">
    <location>
        <begin position="361"/>
        <end position="380"/>
    </location>
</feature>